<evidence type="ECO:0000256" key="2">
    <source>
        <dbReference type="ARBA" id="ARBA00007787"/>
    </source>
</evidence>
<keyword evidence="7" id="KW-0676">Redox-active center</keyword>
<keyword evidence="4" id="KW-0813">Transport</keyword>
<keyword evidence="10" id="KW-1185">Reference proteome</keyword>
<name>A0A1G7QTT0_9EURY</name>
<sequence>MSGNDCPVCGEGFDSAGGARSHAWEAHGACHYCGERVAGEEKAALYRHWLVAHPEDLSRRDANRAENEVDSITFGDRLSNGGVGAAVRGLPRRAFLVGGGVLAIGGVAAGGIALSNVLGGVEDIETSEPGPVGTASIPDSPGDYRYAVMGSADATATVTYFGSWKCPVCARFGEGFLPTLVTDYVAPGDLRIEFRNLAYFGGDPFLGPDAPSAGQAGLAVWNTDPSSYWRFHEVVFRNQPPEAQRWATPDKLEAFAKAASVSDPGAVRRAVQTDEYDDALRATSQRAQQLGVSGTPTLRIGDSLVNPGNQQQTRTRIEAAIENA</sequence>
<dbReference type="InterPro" id="IPR013087">
    <property type="entry name" value="Znf_C2H2_type"/>
</dbReference>
<accession>A0A1G7QTT0</accession>
<keyword evidence="4" id="KW-0249">Electron transport</keyword>
<dbReference type="InterPro" id="IPR012336">
    <property type="entry name" value="Thioredoxin-like_fold"/>
</dbReference>
<evidence type="ECO:0000256" key="1">
    <source>
        <dbReference type="ARBA" id="ARBA00005791"/>
    </source>
</evidence>
<dbReference type="GO" id="GO:0016491">
    <property type="term" value="F:oxidoreductase activity"/>
    <property type="evidence" value="ECO:0007669"/>
    <property type="project" value="UniProtKB-KW"/>
</dbReference>
<evidence type="ECO:0000256" key="3">
    <source>
        <dbReference type="ARBA" id="ARBA00022729"/>
    </source>
</evidence>
<keyword evidence="6" id="KW-1015">Disulfide bond</keyword>
<evidence type="ECO:0000256" key="6">
    <source>
        <dbReference type="ARBA" id="ARBA00023157"/>
    </source>
</evidence>
<evidence type="ECO:0000256" key="5">
    <source>
        <dbReference type="ARBA" id="ARBA00023002"/>
    </source>
</evidence>
<dbReference type="SUPFAM" id="SSF52833">
    <property type="entry name" value="Thioredoxin-like"/>
    <property type="match status" value="1"/>
</dbReference>
<dbReference type="PANTHER" id="PTHR13887">
    <property type="entry name" value="GLUTATHIONE S-TRANSFERASE KAPPA"/>
    <property type="match status" value="1"/>
</dbReference>
<protein>
    <submittedName>
        <fullName evidence="9">Protein-disulfide isomerase</fullName>
    </submittedName>
</protein>
<reference evidence="10" key="1">
    <citation type="submission" date="2016-10" db="EMBL/GenBank/DDBJ databases">
        <authorList>
            <person name="Varghese N."/>
            <person name="Submissions S."/>
        </authorList>
    </citation>
    <scope>NUCLEOTIDE SEQUENCE [LARGE SCALE GENOMIC DNA]</scope>
    <source>
        <strain evidence="10">IBRC-M 10760</strain>
    </source>
</reference>
<evidence type="ECO:0000259" key="8">
    <source>
        <dbReference type="PROSITE" id="PS00028"/>
    </source>
</evidence>
<dbReference type="Proteomes" id="UP000199076">
    <property type="component" value="Unassembled WGS sequence"/>
</dbReference>
<dbReference type="PROSITE" id="PS00028">
    <property type="entry name" value="ZINC_FINGER_C2H2_1"/>
    <property type="match status" value="1"/>
</dbReference>
<dbReference type="RefSeq" id="WP_092694114.1">
    <property type="nucleotide sequence ID" value="NZ_FNBK01000013.1"/>
</dbReference>
<dbReference type="AlphaFoldDB" id="A0A1G7QTT0"/>
<feature type="domain" description="C2H2-type" evidence="8">
    <location>
        <begin position="6"/>
        <end position="27"/>
    </location>
</feature>
<evidence type="ECO:0000313" key="9">
    <source>
        <dbReference type="EMBL" id="SDG01928.1"/>
    </source>
</evidence>
<evidence type="ECO:0000256" key="7">
    <source>
        <dbReference type="ARBA" id="ARBA00023284"/>
    </source>
</evidence>
<keyword evidence="3" id="KW-0732">Signal</keyword>
<keyword evidence="9" id="KW-0413">Isomerase</keyword>
<organism evidence="9 10">
    <name type="scientific">Halorientalis regularis</name>
    <dbReference type="NCBI Taxonomy" id="660518"/>
    <lineage>
        <taxon>Archaea</taxon>
        <taxon>Methanobacteriati</taxon>
        <taxon>Methanobacteriota</taxon>
        <taxon>Stenosarchaea group</taxon>
        <taxon>Halobacteria</taxon>
        <taxon>Halobacteriales</taxon>
        <taxon>Haloarculaceae</taxon>
        <taxon>Halorientalis</taxon>
    </lineage>
</organism>
<dbReference type="PANTHER" id="PTHR13887:SF14">
    <property type="entry name" value="DISULFIDE BOND FORMATION PROTEIN D"/>
    <property type="match status" value="1"/>
</dbReference>
<comment type="similarity">
    <text evidence="1">Belongs to the thioredoxin family. DsbA subfamily.</text>
</comment>
<dbReference type="InterPro" id="IPR036249">
    <property type="entry name" value="Thioredoxin-like_sf"/>
</dbReference>
<evidence type="ECO:0000256" key="4">
    <source>
        <dbReference type="ARBA" id="ARBA00022982"/>
    </source>
</evidence>
<comment type="similarity">
    <text evidence="2">Belongs to the glutaredoxin family.</text>
</comment>
<dbReference type="GO" id="GO:0016853">
    <property type="term" value="F:isomerase activity"/>
    <property type="evidence" value="ECO:0007669"/>
    <property type="project" value="UniProtKB-KW"/>
</dbReference>
<dbReference type="STRING" id="660518.SAMN05216218_11393"/>
<dbReference type="Pfam" id="PF13462">
    <property type="entry name" value="Thioredoxin_4"/>
    <property type="match status" value="1"/>
</dbReference>
<gene>
    <name evidence="9" type="ORF">SAMN05216218_11393</name>
</gene>
<evidence type="ECO:0000313" key="10">
    <source>
        <dbReference type="Proteomes" id="UP000199076"/>
    </source>
</evidence>
<proteinExistence type="inferred from homology"/>
<dbReference type="OrthoDB" id="15256at2157"/>
<dbReference type="Gene3D" id="3.40.30.10">
    <property type="entry name" value="Glutaredoxin"/>
    <property type="match status" value="1"/>
</dbReference>
<dbReference type="EMBL" id="FNBK01000013">
    <property type="protein sequence ID" value="SDG01928.1"/>
    <property type="molecule type" value="Genomic_DNA"/>
</dbReference>
<keyword evidence="5" id="KW-0560">Oxidoreductase</keyword>